<sequence>ATLEDRLKSRFSWGLIADIQIPDFETKIAILRDKMTQEGLALPEEVAFFWPIPSRRISVSLKGQ</sequence>
<proteinExistence type="predicted"/>
<gene>
    <name evidence="1" type="ORF">B1A_12938</name>
</gene>
<dbReference type="Gene3D" id="1.10.8.60">
    <property type="match status" value="1"/>
</dbReference>
<reference evidence="1" key="1">
    <citation type="submission" date="2013-08" db="EMBL/GenBank/DDBJ databases">
        <authorList>
            <person name="Mendez C."/>
            <person name="Richter M."/>
            <person name="Ferrer M."/>
            <person name="Sanchez J."/>
        </authorList>
    </citation>
    <scope>NUCLEOTIDE SEQUENCE</scope>
</reference>
<evidence type="ECO:0000313" key="1">
    <source>
        <dbReference type="EMBL" id="EQD51792.1"/>
    </source>
</evidence>
<reference evidence="1" key="2">
    <citation type="journal article" date="2014" name="ISME J.">
        <title>Microbial stratification in low pH oxic and suboxic macroscopic growths along an acid mine drainage.</title>
        <authorList>
            <person name="Mendez-Garcia C."/>
            <person name="Mesa V."/>
            <person name="Sprenger R.R."/>
            <person name="Richter M."/>
            <person name="Diez M.S."/>
            <person name="Solano J."/>
            <person name="Bargiela R."/>
            <person name="Golyshina O.V."/>
            <person name="Manteca A."/>
            <person name="Ramos J.L."/>
            <person name="Gallego J.R."/>
            <person name="Llorente I."/>
            <person name="Martins Dos Santos V.A."/>
            <person name="Jensen O.N."/>
            <person name="Pelaez A.I."/>
            <person name="Sanchez J."/>
            <person name="Ferrer M."/>
        </authorList>
    </citation>
    <scope>NUCLEOTIDE SEQUENCE</scope>
</reference>
<protein>
    <submittedName>
        <fullName evidence="1">Chromosomal replication control, initiator (DnaA)/regulator (Hda) domain protein</fullName>
    </submittedName>
</protein>
<dbReference type="EMBL" id="AUZX01009444">
    <property type="protein sequence ID" value="EQD51792.1"/>
    <property type="molecule type" value="Genomic_DNA"/>
</dbReference>
<comment type="caution">
    <text evidence="1">The sequence shown here is derived from an EMBL/GenBank/DDBJ whole genome shotgun (WGS) entry which is preliminary data.</text>
</comment>
<organism evidence="1">
    <name type="scientific">mine drainage metagenome</name>
    <dbReference type="NCBI Taxonomy" id="410659"/>
    <lineage>
        <taxon>unclassified sequences</taxon>
        <taxon>metagenomes</taxon>
        <taxon>ecological metagenomes</taxon>
    </lineage>
</organism>
<dbReference type="AlphaFoldDB" id="T1A477"/>
<name>T1A477_9ZZZZ</name>
<feature type="non-terminal residue" evidence="1">
    <location>
        <position position="1"/>
    </location>
</feature>
<accession>T1A477</accession>